<dbReference type="Pfam" id="PF26512">
    <property type="entry name" value="SOI"/>
    <property type="match status" value="1"/>
</dbReference>
<dbReference type="RefSeq" id="WP_264731478.1">
    <property type="nucleotide sequence ID" value="NZ_JAPDNR010000001.1"/>
</dbReference>
<comment type="caution">
    <text evidence="2">The sequence shown here is derived from an EMBL/GenBank/DDBJ whole genome shotgun (WGS) entry which is preliminary data.</text>
</comment>
<evidence type="ECO:0000256" key="1">
    <source>
        <dbReference type="SAM" id="Phobius"/>
    </source>
</evidence>
<keyword evidence="1" id="KW-1133">Transmembrane helix</keyword>
<keyword evidence="1" id="KW-0472">Membrane</keyword>
<evidence type="ECO:0000313" key="3">
    <source>
        <dbReference type="Proteomes" id="UP001207742"/>
    </source>
</evidence>
<sequence>MMNYTLLLHGFLTMLIGNLAGVGYSKAIRNKIPNENGWKLLHTASVMGGIMLMVMAVFFNELTKDFRYAVYLFYSVILSNYCFAAGMLWAALTAARGLDKKEPGRHNRIVYIFYYIAATLSFVYTLVFIVLILNK</sequence>
<keyword evidence="1" id="KW-0812">Transmembrane</keyword>
<accession>A0ABT3IMT8</accession>
<evidence type="ECO:0008006" key="4">
    <source>
        <dbReference type="Google" id="ProtNLM"/>
    </source>
</evidence>
<feature type="transmembrane region" description="Helical" evidence="1">
    <location>
        <begin position="71"/>
        <end position="92"/>
    </location>
</feature>
<dbReference type="EMBL" id="JAPDNS010000001">
    <property type="protein sequence ID" value="MCW3485273.1"/>
    <property type="molecule type" value="Genomic_DNA"/>
</dbReference>
<feature type="transmembrane region" description="Helical" evidence="1">
    <location>
        <begin position="112"/>
        <end position="133"/>
    </location>
</feature>
<proteinExistence type="predicted"/>
<feature type="transmembrane region" description="Helical" evidence="1">
    <location>
        <begin position="41"/>
        <end position="59"/>
    </location>
</feature>
<dbReference type="InterPro" id="IPR058965">
    <property type="entry name" value="SOI/HabA-like"/>
</dbReference>
<reference evidence="2 3" key="1">
    <citation type="submission" date="2022-10" db="EMBL/GenBank/DDBJ databases">
        <title>Chitinophaga nivalis PC15 sp. nov., isolated from Pyeongchang county, South Korea.</title>
        <authorList>
            <person name="Trinh H.N."/>
        </authorList>
    </citation>
    <scope>NUCLEOTIDE SEQUENCE [LARGE SCALE GENOMIC DNA]</scope>
    <source>
        <strain evidence="2 3">PC14</strain>
    </source>
</reference>
<gene>
    <name evidence="2" type="ORF">OL497_15290</name>
</gene>
<dbReference type="Proteomes" id="UP001207742">
    <property type="component" value="Unassembled WGS sequence"/>
</dbReference>
<name>A0ABT3IMT8_9BACT</name>
<evidence type="ECO:0000313" key="2">
    <source>
        <dbReference type="EMBL" id="MCW3485273.1"/>
    </source>
</evidence>
<protein>
    <recommendedName>
        <fullName evidence="4">DUF4149 domain-containing protein</fullName>
    </recommendedName>
</protein>
<organism evidence="2 3">
    <name type="scientific">Chitinophaga nivalis</name>
    <dbReference type="NCBI Taxonomy" id="2991709"/>
    <lineage>
        <taxon>Bacteria</taxon>
        <taxon>Pseudomonadati</taxon>
        <taxon>Bacteroidota</taxon>
        <taxon>Chitinophagia</taxon>
        <taxon>Chitinophagales</taxon>
        <taxon>Chitinophagaceae</taxon>
        <taxon>Chitinophaga</taxon>
    </lineage>
</organism>
<keyword evidence="3" id="KW-1185">Reference proteome</keyword>